<name>A0A653CLN7_CALMS</name>
<evidence type="ECO:0000313" key="2">
    <source>
        <dbReference type="EMBL" id="VEN48820.1"/>
    </source>
</evidence>
<dbReference type="EMBL" id="CAACVG010008178">
    <property type="protein sequence ID" value="VEN48820.1"/>
    <property type="molecule type" value="Genomic_DNA"/>
</dbReference>
<accession>A0A653CLN7</accession>
<dbReference type="PROSITE" id="PS50878">
    <property type="entry name" value="RT_POL"/>
    <property type="match status" value="1"/>
</dbReference>
<dbReference type="PANTHER" id="PTHR47027">
    <property type="entry name" value="REVERSE TRANSCRIPTASE DOMAIN-CONTAINING PROTEIN"/>
    <property type="match status" value="1"/>
</dbReference>
<gene>
    <name evidence="2" type="ORF">CALMAC_LOCUS10141</name>
</gene>
<sequence>MLGSRTLEPIEIKWIGPKNVLAFPKKAGWQISQAQAGFVKGRGTREQTLNLRQITEKSIEFYFPVFICFLDYSKAFDNVKWPKLWEILISQLNESNSAHVRIGGNLSSQTATRKGVRLGCVLSPMLFNICSEFVMRQVLDNWNGGVTIGGSKIFNLRFADDTTIIAASQEELVALLNILEQHSAAYGLVQSFVYLGSLIDNSGSCENEIRRHIQQARVAMTKLTKIWRDHNITKATKMSLVQSLVFSIFLYASKTWTVKKADRAPIDAFEMWTWRRMLRVPYTAHRTYVSILDELGNPKRLSSIVSMRMLTFFGHIHRRNNMEKLVVQGHAPKERDYNPPLNTALEVNTSTPRLDEIRKAIRLLKSGKSPGPDNVPPELLKASIDPTSTILLPTITTMWQEEKIPEDWKEGLIINLPKKGDLTECRNWRGITLLNTVYKILAIIVLERLKPYIENTLRIEQAGFRPEIFATLFDKNACKPLIFWRMARMVCPILGMLLKFRLLPPNLSEYSQTGDISAHLLETDGPLSIQKCRSIYMFPFKDEFGNPKRLSSIVSTRMLTFFGHIHRSDNLELVVQGRAPPSGRRRGRSPTRWVDMTKQRLSIVYQNTNEFSLFGFIGLGMRSYLKLRLDFLAITLYAKTISIQFAFQRQIDYDRILYQQEIYQLLGQLRRLWPDYTVSLLVMVIGSLGGMRKMPVCRAAAHILAARMQKAVIHGSLRLLRTHDSRTQ</sequence>
<dbReference type="Proteomes" id="UP000410492">
    <property type="component" value="Unassembled WGS sequence"/>
</dbReference>
<protein>
    <recommendedName>
        <fullName evidence="1">Reverse transcriptase domain-containing protein</fullName>
    </recommendedName>
</protein>
<reference evidence="2 3" key="1">
    <citation type="submission" date="2019-01" db="EMBL/GenBank/DDBJ databases">
        <authorList>
            <person name="Sayadi A."/>
        </authorList>
    </citation>
    <scope>NUCLEOTIDE SEQUENCE [LARGE SCALE GENOMIC DNA]</scope>
</reference>
<proteinExistence type="predicted"/>
<organism evidence="2 3">
    <name type="scientific">Callosobruchus maculatus</name>
    <name type="common">Southern cowpea weevil</name>
    <name type="synonym">Pulse bruchid</name>
    <dbReference type="NCBI Taxonomy" id="64391"/>
    <lineage>
        <taxon>Eukaryota</taxon>
        <taxon>Metazoa</taxon>
        <taxon>Ecdysozoa</taxon>
        <taxon>Arthropoda</taxon>
        <taxon>Hexapoda</taxon>
        <taxon>Insecta</taxon>
        <taxon>Pterygota</taxon>
        <taxon>Neoptera</taxon>
        <taxon>Endopterygota</taxon>
        <taxon>Coleoptera</taxon>
        <taxon>Polyphaga</taxon>
        <taxon>Cucujiformia</taxon>
        <taxon>Chrysomeloidea</taxon>
        <taxon>Chrysomelidae</taxon>
        <taxon>Bruchinae</taxon>
        <taxon>Bruchini</taxon>
        <taxon>Callosobruchus</taxon>
    </lineage>
</organism>
<dbReference type="InterPro" id="IPR000477">
    <property type="entry name" value="RT_dom"/>
</dbReference>
<dbReference type="AlphaFoldDB" id="A0A653CLN7"/>
<dbReference type="SUPFAM" id="SSF56672">
    <property type="entry name" value="DNA/RNA polymerases"/>
    <property type="match status" value="1"/>
</dbReference>
<keyword evidence="3" id="KW-1185">Reference proteome</keyword>
<feature type="domain" description="Reverse transcriptase" evidence="1">
    <location>
        <begin position="1"/>
        <end position="232"/>
    </location>
</feature>
<evidence type="ECO:0000313" key="3">
    <source>
        <dbReference type="Proteomes" id="UP000410492"/>
    </source>
</evidence>
<dbReference type="Pfam" id="PF00078">
    <property type="entry name" value="RVT_1"/>
    <property type="match status" value="1"/>
</dbReference>
<dbReference type="OrthoDB" id="425681at2759"/>
<dbReference type="InterPro" id="IPR043502">
    <property type="entry name" value="DNA/RNA_pol_sf"/>
</dbReference>
<dbReference type="PANTHER" id="PTHR47027:SF8">
    <property type="entry name" value="RIBONUCLEASE H"/>
    <property type="match status" value="1"/>
</dbReference>
<dbReference type="GO" id="GO:0071897">
    <property type="term" value="P:DNA biosynthetic process"/>
    <property type="evidence" value="ECO:0007669"/>
    <property type="project" value="UniProtKB-ARBA"/>
</dbReference>
<evidence type="ECO:0000259" key="1">
    <source>
        <dbReference type="PROSITE" id="PS50878"/>
    </source>
</evidence>